<sequence>MLQPTQRPLPNCRHMGLDNEVHQELQQRHPNDAPTANTIDLQRRVKESCVIHNYAFGLLPIRNNRQ</sequence>
<accession>A0A9Q3BC40</accession>
<comment type="caution">
    <text evidence="1">The sequence shown here is derived from an EMBL/GenBank/DDBJ whole genome shotgun (WGS) entry which is preliminary data.</text>
</comment>
<organism evidence="1 2">
    <name type="scientific">Austropuccinia psidii MF-1</name>
    <dbReference type="NCBI Taxonomy" id="1389203"/>
    <lineage>
        <taxon>Eukaryota</taxon>
        <taxon>Fungi</taxon>
        <taxon>Dikarya</taxon>
        <taxon>Basidiomycota</taxon>
        <taxon>Pucciniomycotina</taxon>
        <taxon>Pucciniomycetes</taxon>
        <taxon>Pucciniales</taxon>
        <taxon>Sphaerophragmiaceae</taxon>
        <taxon>Austropuccinia</taxon>
    </lineage>
</organism>
<proteinExistence type="predicted"/>
<dbReference type="Proteomes" id="UP000765509">
    <property type="component" value="Unassembled WGS sequence"/>
</dbReference>
<reference evidence="1" key="1">
    <citation type="submission" date="2021-03" db="EMBL/GenBank/DDBJ databases">
        <title>Draft genome sequence of rust myrtle Austropuccinia psidii MF-1, a brazilian biotype.</title>
        <authorList>
            <person name="Quecine M.C."/>
            <person name="Pachon D.M.R."/>
            <person name="Bonatelli M.L."/>
            <person name="Correr F.H."/>
            <person name="Franceschini L.M."/>
            <person name="Leite T.F."/>
            <person name="Margarido G.R.A."/>
            <person name="Almeida C.A."/>
            <person name="Ferrarezi J.A."/>
            <person name="Labate C.A."/>
        </authorList>
    </citation>
    <scope>NUCLEOTIDE SEQUENCE</scope>
    <source>
        <strain evidence="1">MF-1</strain>
    </source>
</reference>
<gene>
    <name evidence="1" type="ORF">O181_002344</name>
</gene>
<evidence type="ECO:0000313" key="1">
    <source>
        <dbReference type="EMBL" id="MBW0462629.1"/>
    </source>
</evidence>
<keyword evidence="2" id="KW-1185">Reference proteome</keyword>
<name>A0A9Q3BC40_9BASI</name>
<protein>
    <submittedName>
        <fullName evidence="1">Uncharacterized protein</fullName>
    </submittedName>
</protein>
<evidence type="ECO:0000313" key="2">
    <source>
        <dbReference type="Proteomes" id="UP000765509"/>
    </source>
</evidence>
<dbReference type="EMBL" id="AVOT02000390">
    <property type="protein sequence ID" value="MBW0462629.1"/>
    <property type="molecule type" value="Genomic_DNA"/>
</dbReference>
<dbReference type="AlphaFoldDB" id="A0A9Q3BC40"/>